<dbReference type="AlphaFoldDB" id="A0A369TGF1"/>
<feature type="chain" id="PRO_5016670390" evidence="1">
    <location>
        <begin position="20"/>
        <end position="204"/>
    </location>
</feature>
<sequence length="204" mass="22037">MTAILKHAAFAAAVLAATAYPQSPVEATEGRGILRVETVVSEGRDALWDGARIAVWELEGGRPGQMVARRHATPAKVDLDPGKYRVVVLYQGARSIRDIQVGAGAREKVVLNLNAGEVAFELLPIMGAAPVSEALTWSVHHYVPGKGAGRLVTQTVGDKPTILLSDGWYEVRVDFAGKTVRHVIEARAGERAWYSLIARPSEDY</sequence>
<keyword evidence="1" id="KW-0732">Signal</keyword>
<comment type="caution">
    <text evidence="2">The sequence shown here is derived from an EMBL/GenBank/DDBJ whole genome shotgun (WGS) entry which is preliminary data.</text>
</comment>
<name>A0A369TGF1_9PROT</name>
<evidence type="ECO:0000313" key="3">
    <source>
        <dbReference type="Proteomes" id="UP000253941"/>
    </source>
</evidence>
<dbReference type="RefSeq" id="WP_114580197.1">
    <property type="nucleotide sequence ID" value="NZ_QPMH01000001.1"/>
</dbReference>
<keyword evidence="3" id="KW-1185">Reference proteome</keyword>
<feature type="signal peptide" evidence="1">
    <location>
        <begin position="1"/>
        <end position="19"/>
    </location>
</feature>
<proteinExistence type="predicted"/>
<protein>
    <submittedName>
        <fullName evidence="2">Uncharacterized protein</fullName>
    </submittedName>
</protein>
<evidence type="ECO:0000256" key="1">
    <source>
        <dbReference type="SAM" id="SignalP"/>
    </source>
</evidence>
<dbReference type="EMBL" id="QPMH01000001">
    <property type="protein sequence ID" value="RDD63684.1"/>
    <property type="molecule type" value="Genomic_DNA"/>
</dbReference>
<dbReference type="Proteomes" id="UP000253941">
    <property type="component" value="Unassembled WGS sequence"/>
</dbReference>
<organism evidence="2 3">
    <name type="scientific">Ferruginivarius sediminum</name>
    <dbReference type="NCBI Taxonomy" id="2661937"/>
    <lineage>
        <taxon>Bacteria</taxon>
        <taxon>Pseudomonadati</taxon>
        <taxon>Pseudomonadota</taxon>
        <taxon>Alphaproteobacteria</taxon>
        <taxon>Rhodospirillales</taxon>
        <taxon>Rhodospirillaceae</taxon>
        <taxon>Ferruginivarius</taxon>
    </lineage>
</organism>
<accession>A0A369TGF1</accession>
<reference evidence="2 3" key="1">
    <citation type="submission" date="2018-07" db="EMBL/GenBank/DDBJ databases">
        <title>Venubactetium sediminum gen. nov., sp. nov., isolated from a marine solar saltern.</title>
        <authorList>
            <person name="Wang S."/>
        </authorList>
    </citation>
    <scope>NUCLEOTIDE SEQUENCE [LARGE SCALE GENOMIC DNA]</scope>
    <source>
        <strain evidence="2 3">WD2A32</strain>
    </source>
</reference>
<gene>
    <name evidence="2" type="ORF">DRB17_00425</name>
</gene>
<evidence type="ECO:0000313" key="2">
    <source>
        <dbReference type="EMBL" id="RDD63684.1"/>
    </source>
</evidence>